<evidence type="ECO:0000256" key="1">
    <source>
        <dbReference type="ARBA" id="ARBA00023054"/>
    </source>
</evidence>
<dbReference type="InterPro" id="IPR027882">
    <property type="entry name" value="SOGA1/2-like_CC"/>
</dbReference>
<feature type="compositionally biased region" description="Basic and acidic residues" evidence="2">
    <location>
        <begin position="394"/>
        <end position="408"/>
    </location>
</feature>
<accession>A0A8C4QY48</accession>
<keyword evidence="1" id="KW-0175">Coiled coil</keyword>
<reference evidence="4" key="2">
    <citation type="submission" date="2025-09" db="UniProtKB">
        <authorList>
            <consortium name="Ensembl"/>
        </authorList>
    </citation>
    <scope>IDENTIFICATION</scope>
</reference>
<reference evidence="4" key="1">
    <citation type="submission" date="2025-08" db="UniProtKB">
        <authorList>
            <consortium name="Ensembl"/>
        </authorList>
    </citation>
    <scope>IDENTIFICATION</scope>
</reference>
<dbReference type="Proteomes" id="UP000694388">
    <property type="component" value="Unplaced"/>
</dbReference>
<feature type="compositionally biased region" description="Basic and acidic residues" evidence="2">
    <location>
        <begin position="563"/>
        <end position="572"/>
    </location>
</feature>
<evidence type="ECO:0000313" key="5">
    <source>
        <dbReference type="Proteomes" id="UP000694388"/>
    </source>
</evidence>
<keyword evidence="5" id="KW-1185">Reference proteome</keyword>
<feature type="domain" description="SOGA 1/2-like coiled-coil" evidence="3">
    <location>
        <begin position="1"/>
        <end position="53"/>
    </location>
</feature>
<dbReference type="InterPro" id="IPR049885">
    <property type="entry name" value="MTCL1-3"/>
</dbReference>
<proteinExistence type="predicted"/>
<evidence type="ECO:0000256" key="2">
    <source>
        <dbReference type="SAM" id="MobiDB-lite"/>
    </source>
</evidence>
<evidence type="ECO:0000259" key="3">
    <source>
        <dbReference type="Pfam" id="PF14818"/>
    </source>
</evidence>
<dbReference type="PANTHER" id="PTHR15742">
    <property type="entry name" value="GIRDIN"/>
    <property type="match status" value="1"/>
</dbReference>
<feature type="region of interest" description="Disordered" evidence="2">
    <location>
        <begin position="552"/>
        <end position="604"/>
    </location>
</feature>
<evidence type="ECO:0000313" key="4">
    <source>
        <dbReference type="Ensembl" id="ENSEBUP00000022300.1"/>
    </source>
</evidence>
<dbReference type="PANTHER" id="PTHR15742:SF2">
    <property type="entry name" value="PROTEIN SOGA3"/>
    <property type="match status" value="1"/>
</dbReference>
<dbReference type="AlphaFoldDB" id="A0A8C4QY48"/>
<feature type="region of interest" description="Disordered" evidence="2">
    <location>
        <begin position="351"/>
        <end position="500"/>
    </location>
</feature>
<dbReference type="Pfam" id="PF14818">
    <property type="entry name" value="SOGA1-2-like_CC"/>
    <property type="match status" value="1"/>
</dbReference>
<name>A0A8C4QY48_EPTBU</name>
<feature type="compositionally biased region" description="Basic and acidic residues" evidence="2">
    <location>
        <begin position="55"/>
        <end position="66"/>
    </location>
</feature>
<dbReference type="GeneTree" id="ENSGT00940000175881"/>
<feature type="region of interest" description="Disordered" evidence="2">
    <location>
        <begin position="33"/>
        <end position="66"/>
    </location>
</feature>
<sequence length="604" mass="67064">MELRHQLDACERLWTRERLDLLQRFNRERSEWEQQRKKQQQQLEQLRKQRQQHKRPGESRLCRNHSLDDAEHVDKPCGHEGSRFVEALLVDPLERRVEVLGQSDVKAQRLGKRKSEMDKVSNQSTLRRVCSVSCMAEFETLMDKSPFLPAEPNRPMSPLSPNVGDIAELGRTSGTSRPQVAATTCLNESWDMLPFDPADRPLPTKMASKIPRPGHDSTLEWPRMLARGGLKVQGKASSCQASHLSPHLGTFSDLENAAALARGTVRSRSLERPTHDAACQVCWKRREVATQTLSSSIDHQSTLRTAAISASPLRRNGGGGRGGVVMISSPCRTPRKVAKTPVSPVQARFERPCCSPKYGSPRLQRKPPPMRHETSGPVSLSSSYPHADPSSPQLRHEPFQAVKPEHKACAPMSPRLDPYRSRGDPASPRLAVTQRVPVYRQDPGSLQSPRLRREPCSPKRGGVNEFSSPARVRQHNESAWARSTTTRDSPVHSPSGESGESLHSFSSLFSFIDHTPALLDTVRRFGLGILKSSRDKALQQRGPEKAEILSGDLARGSQSWKDSCNKGQRDLGDQATAPQDGRSQDKGLAPTATVTMTPGNLYKA</sequence>
<organism evidence="4 5">
    <name type="scientific">Eptatretus burgeri</name>
    <name type="common">Inshore hagfish</name>
    <dbReference type="NCBI Taxonomy" id="7764"/>
    <lineage>
        <taxon>Eukaryota</taxon>
        <taxon>Metazoa</taxon>
        <taxon>Chordata</taxon>
        <taxon>Craniata</taxon>
        <taxon>Vertebrata</taxon>
        <taxon>Cyclostomata</taxon>
        <taxon>Myxini</taxon>
        <taxon>Myxiniformes</taxon>
        <taxon>Myxinidae</taxon>
        <taxon>Eptatretinae</taxon>
        <taxon>Eptatretus</taxon>
    </lineage>
</organism>
<protein>
    <recommendedName>
        <fullName evidence="3">SOGA 1/2-like coiled-coil domain-containing protein</fullName>
    </recommendedName>
</protein>
<dbReference type="Ensembl" id="ENSEBUT00000022876.1">
    <property type="protein sequence ID" value="ENSEBUP00000022300.1"/>
    <property type="gene ID" value="ENSEBUG00000013736.1"/>
</dbReference>